<gene>
    <name evidence="1" type="ORF">S03H2_69636</name>
</gene>
<dbReference type="AlphaFoldDB" id="X1JXZ3"/>
<name>X1JXZ3_9ZZZZ</name>
<organism evidence="1">
    <name type="scientific">marine sediment metagenome</name>
    <dbReference type="NCBI Taxonomy" id="412755"/>
    <lineage>
        <taxon>unclassified sequences</taxon>
        <taxon>metagenomes</taxon>
        <taxon>ecological metagenomes</taxon>
    </lineage>
</organism>
<protein>
    <recommendedName>
        <fullName evidence="2">Transposase zinc-binding domain-containing protein</fullName>
    </recommendedName>
</protein>
<evidence type="ECO:0000313" key="1">
    <source>
        <dbReference type="EMBL" id="GAH98997.1"/>
    </source>
</evidence>
<evidence type="ECO:0008006" key="2">
    <source>
        <dbReference type="Google" id="ProtNLM"/>
    </source>
</evidence>
<dbReference type="EMBL" id="BARU01046061">
    <property type="protein sequence ID" value="GAH98997.1"/>
    <property type="molecule type" value="Genomic_DNA"/>
</dbReference>
<comment type="caution">
    <text evidence="1">The sequence shown here is derived from an EMBL/GenBank/DDBJ whole genome shotgun (WGS) entry which is preliminary data.</text>
</comment>
<reference evidence="1" key="1">
    <citation type="journal article" date="2014" name="Front. Microbiol.">
        <title>High frequency of phylogenetically diverse reductive dehalogenase-homologous genes in deep subseafloor sedimentary metagenomes.</title>
        <authorList>
            <person name="Kawai M."/>
            <person name="Futagami T."/>
            <person name="Toyoda A."/>
            <person name="Takaki Y."/>
            <person name="Nishi S."/>
            <person name="Hori S."/>
            <person name="Arai W."/>
            <person name="Tsubouchi T."/>
            <person name="Morono Y."/>
            <person name="Uchiyama I."/>
            <person name="Ito T."/>
            <person name="Fujiyama A."/>
            <person name="Inagaki F."/>
            <person name="Takami H."/>
        </authorList>
    </citation>
    <scope>NUCLEOTIDE SEQUENCE</scope>
    <source>
        <strain evidence="1">Expedition CK06-06</strain>
    </source>
</reference>
<accession>X1JXZ3</accession>
<sequence>MQLNAQINQTLTEPLSSYIPRGQNRLLKVFKVHFDDFREVYDETYSKIYGKYRIDRITEVVEEFIKCSDYKEGLARIKCTNPDCGHDYFVPRFM</sequence>
<proteinExistence type="predicted"/>